<feature type="compositionally biased region" description="Acidic residues" evidence="1">
    <location>
        <begin position="79"/>
        <end position="88"/>
    </location>
</feature>
<dbReference type="AlphaFoldDB" id="A0AAN9MMX0"/>
<sequence length="256" mass="28526">MLTLSLHPQNLYFLSHLQPSSLAYTFFCKWSPLILTLLATLLILRFRYATTSIPLIIADYDYTDTEDDDHDDASSSISELEDHEEEKEEERANDCFRIRGSSNDDALFLRRPSFGDFLSLSEIANTKSVVKLWDSIGFGLGFGFDHFDSSCSSSNESVVSIYGGEPGLRPNQTVLVSAGENAAGKLEVRVWDARLRRRIPAVMAEWGPSLGKAVGVELCEVHKVFVKDDSRYGVTVGDIRKAKSPLENVTDAHLDL</sequence>
<dbReference type="EMBL" id="JAYMYR010000006">
    <property type="protein sequence ID" value="KAK7357780.1"/>
    <property type="molecule type" value="Genomic_DNA"/>
</dbReference>
<evidence type="ECO:0000313" key="3">
    <source>
        <dbReference type="EMBL" id="KAK7357780.1"/>
    </source>
</evidence>
<name>A0AAN9MMX0_PHACN</name>
<protein>
    <submittedName>
        <fullName evidence="3">Uncharacterized protein</fullName>
    </submittedName>
</protein>
<accession>A0AAN9MMX0</accession>
<dbReference type="PANTHER" id="PTHR36715">
    <property type="entry name" value="BNAANNG41370D PROTEIN"/>
    <property type="match status" value="1"/>
</dbReference>
<dbReference type="PANTHER" id="PTHR36715:SF1">
    <property type="entry name" value="PROTEIN, PUTATIVE-RELATED"/>
    <property type="match status" value="1"/>
</dbReference>
<keyword evidence="2" id="KW-0472">Membrane</keyword>
<organism evidence="3 4">
    <name type="scientific">Phaseolus coccineus</name>
    <name type="common">Scarlet runner bean</name>
    <name type="synonym">Phaseolus multiflorus</name>
    <dbReference type="NCBI Taxonomy" id="3886"/>
    <lineage>
        <taxon>Eukaryota</taxon>
        <taxon>Viridiplantae</taxon>
        <taxon>Streptophyta</taxon>
        <taxon>Embryophyta</taxon>
        <taxon>Tracheophyta</taxon>
        <taxon>Spermatophyta</taxon>
        <taxon>Magnoliopsida</taxon>
        <taxon>eudicotyledons</taxon>
        <taxon>Gunneridae</taxon>
        <taxon>Pentapetalae</taxon>
        <taxon>rosids</taxon>
        <taxon>fabids</taxon>
        <taxon>Fabales</taxon>
        <taxon>Fabaceae</taxon>
        <taxon>Papilionoideae</taxon>
        <taxon>50 kb inversion clade</taxon>
        <taxon>NPAAA clade</taxon>
        <taxon>indigoferoid/millettioid clade</taxon>
        <taxon>Phaseoleae</taxon>
        <taxon>Phaseolus</taxon>
    </lineage>
</organism>
<evidence type="ECO:0000313" key="4">
    <source>
        <dbReference type="Proteomes" id="UP001374584"/>
    </source>
</evidence>
<feature type="region of interest" description="Disordered" evidence="1">
    <location>
        <begin position="67"/>
        <end position="92"/>
    </location>
</feature>
<keyword evidence="2" id="KW-1133">Transmembrane helix</keyword>
<feature type="transmembrane region" description="Helical" evidence="2">
    <location>
        <begin position="22"/>
        <end position="44"/>
    </location>
</feature>
<comment type="caution">
    <text evidence="3">The sequence shown here is derived from an EMBL/GenBank/DDBJ whole genome shotgun (WGS) entry which is preliminary data.</text>
</comment>
<keyword evidence="4" id="KW-1185">Reference proteome</keyword>
<evidence type="ECO:0000256" key="2">
    <source>
        <dbReference type="SAM" id="Phobius"/>
    </source>
</evidence>
<gene>
    <name evidence="3" type="ORF">VNO80_17076</name>
</gene>
<evidence type="ECO:0000256" key="1">
    <source>
        <dbReference type="SAM" id="MobiDB-lite"/>
    </source>
</evidence>
<reference evidence="3 4" key="1">
    <citation type="submission" date="2024-01" db="EMBL/GenBank/DDBJ databases">
        <title>The genomes of 5 underutilized Papilionoideae crops provide insights into root nodulation and disease resistanc.</title>
        <authorList>
            <person name="Jiang F."/>
        </authorList>
    </citation>
    <scope>NUCLEOTIDE SEQUENCE [LARGE SCALE GENOMIC DNA]</scope>
    <source>
        <strain evidence="3">JINMINGXINNONG_FW02</strain>
        <tissue evidence="3">Leaves</tissue>
    </source>
</reference>
<dbReference type="Proteomes" id="UP001374584">
    <property type="component" value="Unassembled WGS sequence"/>
</dbReference>
<proteinExistence type="predicted"/>
<keyword evidence="2" id="KW-0812">Transmembrane</keyword>